<gene>
    <name evidence="2" type="ORF">OUZ56_005229</name>
</gene>
<feature type="compositionally biased region" description="Polar residues" evidence="1">
    <location>
        <begin position="152"/>
        <end position="171"/>
    </location>
</feature>
<dbReference type="Proteomes" id="UP001234178">
    <property type="component" value="Unassembled WGS sequence"/>
</dbReference>
<evidence type="ECO:0000313" key="2">
    <source>
        <dbReference type="EMBL" id="KAK4003467.1"/>
    </source>
</evidence>
<comment type="caution">
    <text evidence="2">The sequence shown here is derived from an EMBL/GenBank/DDBJ whole genome shotgun (WGS) entry which is preliminary data.</text>
</comment>
<evidence type="ECO:0000256" key="1">
    <source>
        <dbReference type="SAM" id="MobiDB-lite"/>
    </source>
</evidence>
<organism evidence="2 3">
    <name type="scientific">Daphnia magna</name>
    <dbReference type="NCBI Taxonomy" id="35525"/>
    <lineage>
        <taxon>Eukaryota</taxon>
        <taxon>Metazoa</taxon>
        <taxon>Ecdysozoa</taxon>
        <taxon>Arthropoda</taxon>
        <taxon>Crustacea</taxon>
        <taxon>Branchiopoda</taxon>
        <taxon>Diplostraca</taxon>
        <taxon>Cladocera</taxon>
        <taxon>Anomopoda</taxon>
        <taxon>Daphniidae</taxon>
        <taxon>Daphnia</taxon>
    </lineage>
</organism>
<proteinExistence type="predicted"/>
<name>A0ABQ9YS71_9CRUS</name>
<dbReference type="EMBL" id="JAOYFB010000001">
    <property type="protein sequence ID" value="KAK4003467.1"/>
    <property type="molecule type" value="Genomic_DNA"/>
</dbReference>
<sequence length="178" mass="20085">MAPIRPTQMIALLNGNAAKSGARTLSVILAASRSLNTTRRVLTSAFISFYLDDGALKCHEASRALQSLLMFLTRQQSFLLPHHDAYQTTRTLTEPSGDDDGECYYKLRVPKELIEHLGGVDRRNHENQPKYGDRSRADRRSVKQRGKVIKPISQQRAQSTTKMHTGKSGNDNYLWRLS</sequence>
<accession>A0ABQ9YS71</accession>
<reference evidence="2 3" key="1">
    <citation type="journal article" date="2023" name="Nucleic Acids Res.">
        <title>The hologenome of Daphnia magna reveals possible DNA methylation and microbiome-mediated evolution of the host genome.</title>
        <authorList>
            <person name="Chaturvedi A."/>
            <person name="Li X."/>
            <person name="Dhandapani V."/>
            <person name="Marshall H."/>
            <person name="Kissane S."/>
            <person name="Cuenca-Cambronero M."/>
            <person name="Asole G."/>
            <person name="Calvet F."/>
            <person name="Ruiz-Romero M."/>
            <person name="Marangio P."/>
            <person name="Guigo R."/>
            <person name="Rago D."/>
            <person name="Mirbahai L."/>
            <person name="Eastwood N."/>
            <person name="Colbourne J.K."/>
            <person name="Zhou J."/>
            <person name="Mallon E."/>
            <person name="Orsini L."/>
        </authorList>
    </citation>
    <scope>NUCLEOTIDE SEQUENCE [LARGE SCALE GENOMIC DNA]</scope>
    <source>
        <strain evidence="2">LRV0_1</strain>
    </source>
</reference>
<keyword evidence="3" id="KW-1185">Reference proteome</keyword>
<feature type="region of interest" description="Disordered" evidence="1">
    <location>
        <begin position="119"/>
        <end position="178"/>
    </location>
</feature>
<evidence type="ECO:0000313" key="3">
    <source>
        <dbReference type="Proteomes" id="UP001234178"/>
    </source>
</evidence>
<protein>
    <submittedName>
        <fullName evidence="2">Uncharacterized protein</fullName>
    </submittedName>
</protein>
<feature type="compositionally biased region" description="Basic and acidic residues" evidence="1">
    <location>
        <begin position="119"/>
        <end position="141"/>
    </location>
</feature>